<dbReference type="EMBL" id="JBHSLN010000016">
    <property type="protein sequence ID" value="MFC5296822.1"/>
    <property type="molecule type" value="Genomic_DNA"/>
</dbReference>
<evidence type="ECO:0000256" key="2">
    <source>
        <dbReference type="ARBA" id="ARBA00023235"/>
    </source>
</evidence>
<comment type="similarity">
    <text evidence="1">Belongs to the aspartate/glutamate racemases family.</text>
</comment>
<dbReference type="InterPro" id="IPR001920">
    <property type="entry name" value="Asp/Glu_race"/>
</dbReference>
<dbReference type="Gene3D" id="3.40.50.1860">
    <property type="match status" value="2"/>
</dbReference>
<keyword evidence="2" id="KW-0413">Isomerase</keyword>
<dbReference type="NCBIfam" id="TIGR00035">
    <property type="entry name" value="asp_race"/>
    <property type="match status" value="1"/>
</dbReference>
<sequence length="267" mass="28084">MNGTEPAAGGTAHGAAEDELGGRLDPTTWPGPVVGVLGGLGPAATSVFLDVLIRATVARSDQEHVDLLVSQHSSTPDRTAAILDPDATDPGPVILRDAVMLQRAGVDMLVLPCNTAHHYARQVESATTIPLLSIVETTAQAAVERAGTAPIAVFATEGNIHARVYQEAILAHGGTPLVPDHAVQEDINHLIYGQVKAGMPVDLDLFESCIERVLAQGAGVAVLGCTELSVVYDQHGYRGDARLVDSLTELARITVRQAGKELTELFR</sequence>
<dbReference type="Pfam" id="PF01177">
    <property type="entry name" value="Asp_Glu_race"/>
    <property type="match status" value="1"/>
</dbReference>
<evidence type="ECO:0000313" key="4">
    <source>
        <dbReference type="EMBL" id="MFC5296822.1"/>
    </source>
</evidence>
<organism evidence="4 5">
    <name type="scientific">Brachybacterium tyrofermentans</name>
    <dbReference type="NCBI Taxonomy" id="47848"/>
    <lineage>
        <taxon>Bacteria</taxon>
        <taxon>Bacillati</taxon>
        <taxon>Actinomycetota</taxon>
        <taxon>Actinomycetes</taxon>
        <taxon>Micrococcales</taxon>
        <taxon>Dermabacteraceae</taxon>
        <taxon>Brachybacterium</taxon>
    </lineage>
</organism>
<reference evidence="5" key="1">
    <citation type="journal article" date="2019" name="Int. J. Syst. Evol. Microbiol.">
        <title>The Global Catalogue of Microorganisms (GCM) 10K type strain sequencing project: providing services to taxonomists for standard genome sequencing and annotation.</title>
        <authorList>
            <consortium name="The Broad Institute Genomics Platform"/>
            <consortium name="The Broad Institute Genome Sequencing Center for Infectious Disease"/>
            <person name="Wu L."/>
            <person name="Ma J."/>
        </authorList>
    </citation>
    <scope>NUCLEOTIDE SEQUENCE [LARGE SCALE GENOMIC DNA]</scope>
    <source>
        <strain evidence="5">CGMCC 1.16455</strain>
    </source>
</reference>
<name>A0ABW0FBJ9_9MICO</name>
<protein>
    <submittedName>
        <fullName evidence="4">Aspartate/glutamate racemase family protein</fullName>
    </submittedName>
</protein>
<dbReference type="GeneID" id="303295532"/>
<dbReference type="PANTHER" id="PTHR21198:SF7">
    <property type="entry name" value="ASPARTATE-GLUTAMATE RACEMASE FAMILY"/>
    <property type="match status" value="1"/>
</dbReference>
<comment type="caution">
    <text evidence="4">The sequence shown here is derived from an EMBL/GenBank/DDBJ whole genome shotgun (WGS) entry which is preliminary data.</text>
</comment>
<dbReference type="Proteomes" id="UP001595937">
    <property type="component" value="Unassembled WGS sequence"/>
</dbReference>
<keyword evidence="5" id="KW-1185">Reference proteome</keyword>
<evidence type="ECO:0000313" key="5">
    <source>
        <dbReference type="Proteomes" id="UP001595937"/>
    </source>
</evidence>
<dbReference type="InterPro" id="IPR015942">
    <property type="entry name" value="Asp/Glu/hydantoin_racemase"/>
</dbReference>
<feature type="region of interest" description="Disordered" evidence="3">
    <location>
        <begin position="1"/>
        <end position="27"/>
    </location>
</feature>
<dbReference type="PANTHER" id="PTHR21198">
    <property type="entry name" value="GLUTAMATE RACEMASE"/>
    <property type="match status" value="1"/>
</dbReference>
<dbReference type="RefSeq" id="WP_193118615.1">
    <property type="nucleotide sequence ID" value="NZ_BAAAIR010000003.1"/>
</dbReference>
<evidence type="ECO:0000256" key="3">
    <source>
        <dbReference type="SAM" id="MobiDB-lite"/>
    </source>
</evidence>
<accession>A0ABW0FBJ9</accession>
<dbReference type="SUPFAM" id="SSF53681">
    <property type="entry name" value="Aspartate/glutamate racemase"/>
    <property type="match status" value="2"/>
</dbReference>
<dbReference type="InterPro" id="IPR004380">
    <property type="entry name" value="Asp_race"/>
</dbReference>
<proteinExistence type="inferred from homology"/>
<evidence type="ECO:0000256" key="1">
    <source>
        <dbReference type="ARBA" id="ARBA00007847"/>
    </source>
</evidence>
<gene>
    <name evidence="4" type="ORF">ACFPK8_04815</name>
</gene>